<keyword evidence="2" id="KW-1185">Reference proteome</keyword>
<dbReference type="KEGG" id="vg:63026935"/>
<protein>
    <recommendedName>
        <fullName evidence="3">DNA binding protein</fullName>
    </recommendedName>
</protein>
<accession>A0A649VTR7</accession>
<evidence type="ECO:0000313" key="2">
    <source>
        <dbReference type="Proteomes" id="UP000425480"/>
    </source>
</evidence>
<dbReference type="RefSeq" id="YP_010002387.1">
    <property type="nucleotide sequence ID" value="NC_053243.1"/>
</dbReference>
<name>A0A649VTR7_9CAUD</name>
<sequence>MARQKMLDLVEFAALAGVKYATMRKYHQRASRRRREVASGDAKKVAEWMLPEPDGRIGQMPWWYESTARKWIEARQNRAPAENAS</sequence>
<organism evidence="1 2">
    <name type="scientific">Gordonia phage EMoore</name>
    <dbReference type="NCBI Taxonomy" id="2656534"/>
    <lineage>
        <taxon>Viruses</taxon>
        <taxon>Duplodnaviria</taxon>
        <taxon>Heunggongvirae</taxon>
        <taxon>Uroviricota</taxon>
        <taxon>Caudoviricetes</taxon>
        <taxon>Stackebrandtviridae</taxon>
        <taxon>Schenleyvirinae</taxon>
        <taxon>Leonardvirus</taxon>
        <taxon>Leonardvirus emoore</taxon>
    </lineage>
</organism>
<evidence type="ECO:0008006" key="3">
    <source>
        <dbReference type="Google" id="ProtNLM"/>
    </source>
</evidence>
<dbReference type="EMBL" id="MN586047">
    <property type="protein sequence ID" value="QGJ95866.1"/>
    <property type="molecule type" value="Genomic_DNA"/>
</dbReference>
<gene>
    <name evidence="1" type="primary">81</name>
    <name evidence="1" type="ORF">SEA_EMOORE_81</name>
</gene>
<proteinExistence type="predicted"/>
<evidence type="ECO:0000313" key="1">
    <source>
        <dbReference type="EMBL" id="QGJ95866.1"/>
    </source>
</evidence>
<dbReference type="Proteomes" id="UP000425480">
    <property type="component" value="Segment"/>
</dbReference>
<reference evidence="1 2" key="1">
    <citation type="submission" date="2019-10" db="EMBL/GenBank/DDBJ databases">
        <authorList>
            <person name="Case Z.W."/>
            <person name="Garlena R.A."/>
            <person name="Russell D.A."/>
            <person name="Pope W.H."/>
            <person name="Jacobs-Sera D."/>
            <person name="Hatfull G.F."/>
        </authorList>
    </citation>
    <scope>NUCLEOTIDE SEQUENCE [LARGE SCALE GENOMIC DNA]</scope>
</reference>
<dbReference type="GeneID" id="63026935"/>